<reference evidence="9 10" key="1">
    <citation type="submission" date="2019-03" db="EMBL/GenBank/DDBJ databases">
        <title>Genomic Encyclopedia of Type Strains, Phase IV (KMG-IV): sequencing the most valuable type-strain genomes for metagenomic binning, comparative biology and taxonomic classification.</title>
        <authorList>
            <person name="Goeker M."/>
        </authorList>
    </citation>
    <scope>NUCLEOTIDE SEQUENCE [LARGE SCALE GENOMIC DNA]</scope>
    <source>
        <strain evidence="9 10">DSM 45934</strain>
    </source>
</reference>
<evidence type="ECO:0000256" key="7">
    <source>
        <dbReference type="ARBA" id="ARBA00023136"/>
    </source>
</evidence>
<proteinExistence type="predicted"/>
<evidence type="ECO:0000256" key="3">
    <source>
        <dbReference type="ARBA" id="ARBA00022428"/>
    </source>
</evidence>
<keyword evidence="7 8" id="KW-0472">Membrane</keyword>
<dbReference type="UniPathway" id="UPA00079"/>
<protein>
    <submittedName>
        <fullName evidence="9">1,4-dihydroxy-2-naphthoate octaprenyltransferase</fullName>
    </submittedName>
</protein>
<keyword evidence="3" id="KW-0474">Menaquinone biosynthesis</keyword>
<comment type="subcellular location">
    <subcellularLocation>
        <location evidence="1">Membrane</location>
        <topology evidence="1">Multi-pass membrane protein</topology>
    </subcellularLocation>
</comment>
<dbReference type="OrthoDB" id="4545177at2"/>
<evidence type="ECO:0000256" key="2">
    <source>
        <dbReference type="ARBA" id="ARBA00004863"/>
    </source>
</evidence>
<dbReference type="RefSeq" id="WP_132117929.1">
    <property type="nucleotide sequence ID" value="NZ_SLWS01000004.1"/>
</dbReference>
<dbReference type="InterPro" id="IPR000537">
    <property type="entry name" value="UbiA_prenyltransferase"/>
</dbReference>
<feature type="transmembrane region" description="Helical" evidence="8">
    <location>
        <begin position="111"/>
        <end position="130"/>
    </location>
</feature>
<dbReference type="Gene3D" id="1.10.357.140">
    <property type="entry name" value="UbiA prenyltransferase"/>
    <property type="match status" value="1"/>
</dbReference>
<accession>A0A4R2JME2</accession>
<keyword evidence="10" id="KW-1185">Reference proteome</keyword>
<evidence type="ECO:0000256" key="8">
    <source>
        <dbReference type="SAM" id="Phobius"/>
    </source>
</evidence>
<dbReference type="GO" id="GO:0016020">
    <property type="term" value="C:membrane"/>
    <property type="evidence" value="ECO:0007669"/>
    <property type="project" value="UniProtKB-SubCell"/>
</dbReference>
<comment type="caution">
    <text evidence="9">The sequence shown here is derived from an EMBL/GenBank/DDBJ whole genome shotgun (WGS) entry which is preliminary data.</text>
</comment>
<evidence type="ECO:0000313" key="10">
    <source>
        <dbReference type="Proteomes" id="UP000295680"/>
    </source>
</evidence>
<keyword evidence="5 8" id="KW-0812">Transmembrane</keyword>
<dbReference type="InterPro" id="IPR026046">
    <property type="entry name" value="UBIAD1"/>
</dbReference>
<organism evidence="9 10">
    <name type="scientific">Actinocrispum wychmicini</name>
    <dbReference type="NCBI Taxonomy" id="1213861"/>
    <lineage>
        <taxon>Bacteria</taxon>
        <taxon>Bacillati</taxon>
        <taxon>Actinomycetota</taxon>
        <taxon>Actinomycetes</taxon>
        <taxon>Pseudonocardiales</taxon>
        <taxon>Pseudonocardiaceae</taxon>
        <taxon>Actinocrispum</taxon>
    </lineage>
</organism>
<dbReference type="PANTHER" id="PTHR13929:SF0">
    <property type="entry name" value="UBIA PRENYLTRANSFERASE DOMAIN-CONTAINING PROTEIN 1"/>
    <property type="match status" value="1"/>
</dbReference>
<dbReference type="EMBL" id="SLWS01000004">
    <property type="protein sequence ID" value="TCO59782.1"/>
    <property type="molecule type" value="Genomic_DNA"/>
</dbReference>
<dbReference type="GO" id="GO:0009234">
    <property type="term" value="P:menaquinone biosynthetic process"/>
    <property type="evidence" value="ECO:0007669"/>
    <property type="project" value="UniProtKB-UniPathway"/>
</dbReference>
<feature type="transmembrane region" description="Helical" evidence="8">
    <location>
        <begin position="136"/>
        <end position="153"/>
    </location>
</feature>
<dbReference type="PANTHER" id="PTHR13929">
    <property type="entry name" value="1,4-DIHYDROXY-2-NAPHTHOATE OCTAPRENYLTRANSFERASE"/>
    <property type="match status" value="1"/>
</dbReference>
<dbReference type="Pfam" id="PF01040">
    <property type="entry name" value="UbiA"/>
    <property type="match status" value="1"/>
</dbReference>
<evidence type="ECO:0000256" key="5">
    <source>
        <dbReference type="ARBA" id="ARBA00022692"/>
    </source>
</evidence>
<evidence type="ECO:0000256" key="1">
    <source>
        <dbReference type="ARBA" id="ARBA00004141"/>
    </source>
</evidence>
<evidence type="ECO:0000256" key="4">
    <source>
        <dbReference type="ARBA" id="ARBA00022679"/>
    </source>
</evidence>
<evidence type="ECO:0000256" key="6">
    <source>
        <dbReference type="ARBA" id="ARBA00022989"/>
    </source>
</evidence>
<name>A0A4R2JME2_9PSEU</name>
<keyword evidence="6 8" id="KW-1133">Transmembrane helix</keyword>
<dbReference type="AlphaFoldDB" id="A0A4R2JME2"/>
<dbReference type="CDD" id="cd13956">
    <property type="entry name" value="PT_UbiA"/>
    <property type="match status" value="1"/>
</dbReference>
<feature type="transmembrane region" description="Helical" evidence="8">
    <location>
        <begin position="47"/>
        <end position="68"/>
    </location>
</feature>
<dbReference type="InterPro" id="IPR044878">
    <property type="entry name" value="UbiA_sf"/>
</dbReference>
<dbReference type="GO" id="GO:0042371">
    <property type="term" value="P:vitamin K biosynthetic process"/>
    <property type="evidence" value="ECO:0007669"/>
    <property type="project" value="TreeGrafter"/>
</dbReference>
<keyword evidence="4 9" id="KW-0808">Transferase</keyword>
<feature type="transmembrane region" description="Helical" evidence="8">
    <location>
        <begin position="21"/>
        <end position="41"/>
    </location>
</feature>
<gene>
    <name evidence="9" type="ORF">EV192_104625</name>
</gene>
<evidence type="ECO:0000313" key="9">
    <source>
        <dbReference type="EMBL" id="TCO59782.1"/>
    </source>
</evidence>
<dbReference type="Proteomes" id="UP000295680">
    <property type="component" value="Unassembled WGS sequence"/>
</dbReference>
<dbReference type="GO" id="GO:0004659">
    <property type="term" value="F:prenyltransferase activity"/>
    <property type="evidence" value="ECO:0007669"/>
    <property type="project" value="InterPro"/>
</dbReference>
<comment type="pathway">
    <text evidence="2">Quinol/quinone metabolism; menaquinone biosynthesis.</text>
</comment>
<feature type="transmembrane region" description="Helical" evidence="8">
    <location>
        <begin position="165"/>
        <end position="183"/>
    </location>
</feature>
<sequence>MTSTTSPSGERLRAYVKLAKLSFWDYYTCIFVVFTLLAPVVQKDPRIWLVLVLFNLGWVGVVAATVAFDDVTGFRDGSDARNYAPSQSALRARDRKPLLDGRLTVTQALRFGWACTLAGLGLWAIAFAIAPYASTLGLIAAAVCAFCFIQYSYGLKLSYYGGQELALWLCTGLCVLVPFTMVSPQVTGLMWLESFLFGLWSLMVSVYSNINDVDGDREAGRINLATRISPAAYRGFIGGLSLLELVVIVGALAFGAAPLWFGLFLVPTVVMRARQAHNGLIAGRPLVARKAGVTIHRWGVVALMAGNLVVVHVG</sequence>